<dbReference type="EMBL" id="MIKB01000014">
    <property type="protein sequence ID" value="OEG16040.1"/>
    <property type="molecule type" value="Genomic_DNA"/>
</dbReference>
<dbReference type="Proteomes" id="UP000094764">
    <property type="component" value="Unassembled WGS sequence"/>
</dbReference>
<accession>A0A1E5GUP8</accession>
<reference evidence="2" key="1">
    <citation type="submission" date="2016-09" db="EMBL/GenBank/DDBJ databases">
        <authorList>
            <person name="Gulvik C.A."/>
        </authorList>
    </citation>
    <scope>NUCLEOTIDE SEQUENCE [LARGE SCALE GENOMIC DNA]</scope>
    <source>
        <strain evidence="2">LMG 26306</strain>
    </source>
</reference>
<organism evidence="1 2">
    <name type="scientific">Enterococcus quebecensis</name>
    <dbReference type="NCBI Taxonomy" id="903983"/>
    <lineage>
        <taxon>Bacteria</taxon>
        <taxon>Bacillati</taxon>
        <taxon>Bacillota</taxon>
        <taxon>Bacilli</taxon>
        <taxon>Lactobacillales</taxon>
        <taxon>Enterococcaceae</taxon>
        <taxon>Enterococcus</taxon>
    </lineage>
</organism>
<sequence length="83" mass="8882">MVNIASDVGAATRATTGINAVSVNKGTHVSLDKSNISSMKKGTEVTNQLLSDLSQLVDCVKEQSQKFPKIAEIMAIEDSKIKF</sequence>
<dbReference type="STRING" id="903983.BCR23_07795"/>
<protein>
    <recommendedName>
        <fullName evidence="3">Type VII secretion effector</fullName>
    </recommendedName>
</protein>
<dbReference type="RefSeq" id="WP_069635236.1">
    <property type="nucleotide sequence ID" value="NZ_JXKZ01000004.1"/>
</dbReference>
<proteinExistence type="predicted"/>
<dbReference type="AlphaFoldDB" id="A0A1E5GUP8"/>
<comment type="caution">
    <text evidence="1">The sequence shown here is derived from an EMBL/GenBank/DDBJ whole genome shotgun (WGS) entry which is preliminary data.</text>
</comment>
<evidence type="ECO:0008006" key="3">
    <source>
        <dbReference type="Google" id="ProtNLM"/>
    </source>
</evidence>
<keyword evidence="2" id="KW-1185">Reference proteome</keyword>
<name>A0A1E5GUP8_9ENTE</name>
<evidence type="ECO:0000313" key="1">
    <source>
        <dbReference type="EMBL" id="OEG16040.1"/>
    </source>
</evidence>
<gene>
    <name evidence="1" type="ORF">BCR23_07795</name>
</gene>
<dbReference type="OrthoDB" id="2191278at2"/>
<evidence type="ECO:0000313" key="2">
    <source>
        <dbReference type="Proteomes" id="UP000094764"/>
    </source>
</evidence>